<organism evidence="2 3">
    <name type="scientific">Rhizobium puerariae</name>
    <dbReference type="NCBI Taxonomy" id="1585791"/>
    <lineage>
        <taxon>Bacteria</taxon>
        <taxon>Pseudomonadati</taxon>
        <taxon>Pseudomonadota</taxon>
        <taxon>Alphaproteobacteria</taxon>
        <taxon>Hyphomicrobiales</taxon>
        <taxon>Rhizobiaceae</taxon>
        <taxon>Rhizobium/Agrobacterium group</taxon>
        <taxon>Rhizobium</taxon>
    </lineage>
</organism>
<evidence type="ECO:0000256" key="1">
    <source>
        <dbReference type="SAM" id="SignalP"/>
    </source>
</evidence>
<evidence type="ECO:0000313" key="2">
    <source>
        <dbReference type="EMBL" id="MFB9947822.1"/>
    </source>
</evidence>
<proteinExistence type="predicted"/>
<evidence type="ECO:0000313" key="3">
    <source>
        <dbReference type="Proteomes" id="UP001589692"/>
    </source>
</evidence>
<accession>A0ABV6AB15</accession>
<gene>
    <name evidence="2" type="ORF">ACFFP0_03130</name>
</gene>
<feature type="signal peptide" evidence="1">
    <location>
        <begin position="1"/>
        <end position="26"/>
    </location>
</feature>
<feature type="chain" id="PRO_5046555269" evidence="1">
    <location>
        <begin position="27"/>
        <end position="136"/>
    </location>
</feature>
<sequence>MIANRMKPVLLAGMMLAAAFPSLSHAGDGRDHGRRHALSAPVGAFAYNGDPAAFISRSGIFSGTFDVVRTASRSIYILRNYQGAPLISPVTPMTGSGSVSPSVKIIDVAGETRQDAFAPIDACAYEAGVCIIRGGN</sequence>
<keyword evidence="3" id="KW-1185">Reference proteome</keyword>
<keyword evidence="1" id="KW-0732">Signal</keyword>
<protein>
    <submittedName>
        <fullName evidence="2">Uncharacterized protein</fullName>
    </submittedName>
</protein>
<dbReference type="EMBL" id="JBHMAA010000005">
    <property type="protein sequence ID" value="MFB9947822.1"/>
    <property type="molecule type" value="Genomic_DNA"/>
</dbReference>
<comment type="caution">
    <text evidence="2">The sequence shown here is derived from an EMBL/GenBank/DDBJ whole genome shotgun (WGS) entry which is preliminary data.</text>
</comment>
<dbReference type="Proteomes" id="UP001589692">
    <property type="component" value="Unassembled WGS sequence"/>
</dbReference>
<name>A0ABV6AB15_9HYPH</name>
<reference evidence="2 3" key="1">
    <citation type="submission" date="2024-09" db="EMBL/GenBank/DDBJ databases">
        <authorList>
            <person name="Sun Q."/>
            <person name="Mori K."/>
        </authorList>
    </citation>
    <scope>NUCLEOTIDE SEQUENCE [LARGE SCALE GENOMIC DNA]</scope>
    <source>
        <strain evidence="2 3">TBRC 4938</strain>
    </source>
</reference>
<dbReference type="RefSeq" id="WP_377256054.1">
    <property type="nucleotide sequence ID" value="NZ_JBHMAA010000005.1"/>
</dbReference>